<dbReference type="GO" id="GO:0044732">
    <property type="term" value="C:mitotic spindle pole body"/>
    <property type="evidence" value="ECO:0007669"/>
    <property type="project" value="TreeGrafter"/>
</dbReference>
<evidence type="ECO:0000256" key="10">
    <source>
        <dbReference type="ARBA" id="ARBA00022776"/>
    </source>
</evidence>
<keyword evidence="16" id="KW-0137">Centromere</keyword>
<dbReference type="PANTHER" id="PTHR28200:SF1">
    <property type="entry name" value="DASH COMPLEX SUBUNIT ASK1"/>
    <property type="match status" value="1"/>
</dbReference>
<feature type="region of interest" description="Disordered" evidence="18">
    <location>
        <begin position="462"/>
        <end position="487"/>
    </location>
</feature>
<evidence type="ECO:0000256" key="13">
    <source>
        <dbReference type="ARBA" id="ARBA00023212"/>
    </source>
</evidence>
<accession>A0A9P0VZY5</accession>
<keyword evidence="13" id="KW-0206">Cytoskeleton</keyword>
<dbReference type="GO" id="GO:0051301">
    <property type="term" value="P:cell division"/>
    <property type="evidence" value="ECO:0007669"/>
    <property type="project" value="UniProtKB-KW"/>
</dbReference>
<dbReference type="GO" id="GO:0072686">
    <property type="term" value="C:mitotic spindle"/>
    <property type="evidence" value="ECO:0007669"/>
    <property type="project" value="InterPro"/>
</dbReference>
<feature type="compositionally biased region" description="Low complexity" evidence="18">
    <location>
        <begin position="349"/>
        <end position="359"/>
    </location>
</feature>
<feature type="compositionally biased region" description="Polar residues" evidence="18">
    <location>
        <begin position="319"/>
        <end position="332"/>
    </location>
</feature>
<protein>
    <recommendedName>
        <fullName evidence="5">DASH complex subunit ASK1</fullName>
    </recommendedName>
    <alternativeName>
        <fullName evidence="17">Outer kinetochore protein ASK1</fullName>
    </alternativeName>
</protein>
<dbReference type="Proteomes" id="UP000837801">
    <property type="component" value="Unassembled WGS sequence"/>
</dbReference>
<evidence type="ECO:0000256" key="6">
    <source>
        <dbReference type="ARBA" id="ARBA00022454"/>
    </source>
</evidence>
<evidence type="ECO:0000256" key="1">
    <source>
        <dbReference type="ARBA" id="ARBA00004123"/>
    </source>
</evidence>
<keyword evidence="9" id="KW-0493">Microtubule</keyword>
<keyword evidence="20" id="KW-1185">Reference proteome</keyword>
<comment type="similarity">
    <text evidence="4">Belongs to the DASH complex ASK1 family.</text>
</comment>
<dbReference type="GO" id="GO:0005874">
    <property type="term" value="C:microtubule"/>
    <property type="evidence" value="ECO:0007669"/>
    <property type="project" value="UniProtKB-KW"/>
</dbReference>
<dbReference type="Pfam" id="PF08655">
    <property type="entry name" value="DASH_Ask1"/>
    <property type="match status" value="1"/>
</dbReference>
<keyword evidence="15" id="KW-0131">Cell cycle</keyword>
<evidence type="ECO:0000256" key="7">
    <source>
        <dbReference type="ARBA" id="ARBA00022490"/>
    </source>
</evidence>
<organism evidence="19 20">
    <name type="scientific">[Candida] railenensis</name>
    <dbReference type="NCBI Taxonomy" id="45579"/>
    <lineage>
        <taxon>Eukaryota</taxon>
        <taxon>Fungi</taxon>
        <taxon>Dikarya</taxon>
        <taxon>Ascomycota</taxon>
        <taxon>Saccharomycotina</taxon>
        <taxon>Pichiomycetes</taxon>
        <taxon>Debaryomycetaceae</taxon>
        <taxon>Kurtzmaniella</taxon>
    </lineage>
</organism>
<dbReference type="InterPro" id="IPR013964">
    <property type="entry name" value="DASH_Ask1"/>
</dbReference>
<feature type="region of interest" description="Disordered" evidence="18">
    <location>
        <begin position="1"/>
        <end position="24"/>
    </location>
</feature>
<dbReference type="EMBL" id="CAKXYY010000016">
    <property type="protein sequence ID" value="CAH2354419.1"/>
    <property type="molecule type" value="Genomic_DNA"/>
</dbReference>
<reference evidence="19" key="1">
    <citation type="submission" date="2022-03" db="EMBL/GenBank/DDBJ databases">
        <authorList>
            <person name="Legras J.-L."/>
            <person name="Devillers H."/>
            <person name="Grondin C."/>
        </authorList>
    </citation>
    <scope>NUCLEOTIDE SEQUENCE</scope>
    <source>
        <strain evidence="19">CLIB 1423</strain>
    </source>
</reference>
<dbReference type="GO" id="GO:0008608">
    <property type="term" value="P:attachment of spindle microtubules to kinetochore"/>
    <property type="evidence" value="ECO:0007669"/>
    <property type="project" value="InterPro"/>
</dbReference>
<evidence type="ECO:0000256" key="2">
    <source>
        <dbReference type="ARBA" id="ARBA00004186"/>
    </source>
</evidence>
<evidence type="ECO:0000256" key="12">
    <source>
        <dbReference type="ARBA" id="ARBA00022838"/>
    </source>
</evidence>
<evidence type="ECO:0000313" key="20">
    <source>
        <dbReference type="Proteomes" id="UP000837801"/>
    </source>
</evidence>
<evidence type="ECO:0000256" key="16">
    <source>
        <dbReference type="ARBA" id="ARBA00023328"/>
    </source>
</evidence>
<feature type="compositionally biased region" description="Polar residues" evidence="18">
    <location>
        <begin position="390"/>
        <end position="401"/>
    </location>
</feature>
<evidence type="ECO:0000256" key="11">
    <source>
        <dbReference type="ARBA" id="ARBA00022829"/>
    </source>
</evidence>
<evidence type="ECO:0000256" key="3">
    <source>
        <dbReference type="ARBA" id="ARBA00004629"/>
    </source>
</evidence>
<keyword evidence="8" id="KW-0132">Cell division</keyword>
<evidence type="ECO:0000256" key="14">
    <source>
        <dbReference type="ARBA" id="ARBA00023242"/>
    </source>
</evidence>
<feature type="region of interest" description="Disordered" evidence="18">
    <location>
        <begin position="199"/>
        <end position="218"/>
    </location>
</feature>
<keyword evidence="12" id="KW-0995">Kinetochore</keyword>
<dbReference type="OrthoDB" id="5573898at2759"/>
<name>A0A9P0VZY5_9ASCO</name>
<evidence type="ECO:0000313" key="19">
    <source>
        <dbReference type="EMBL" id="CAH2354419.1"/>
    </source>
</evidence>
<dbReference type="GO" id="GO:0042729">
    <property type="term" value="C:DASH complex"/>
    <property type="evidence" value="ECO:0007669"/>
    <property type="project" value="InterPro"/>
</dbReference>
<keyword evidence="10" id="KW-0498">Mitosis</keyword>
<keyword evidence="6" id="KW-0158">Chromosome</keyword>
<feature type="region of interest" description="Disordered" evidence="18">
    <location>
        <begin position="133"/>
        <end position="192"/>
    </location>
</feature>
<proteinExistence type="inferred from homology"/>
<comment type="subcellular location">
    <subcellularLocation>
        <location evidence="3">Chromosome</location>
        <location evidence="3">Centromere</location>
        <location evidence="3">Kinetochore</location>
    </subcellularLocation>
    <subcellularLocation>
        <location evidence="2">Cytoplasm</location>
        <location evidence="2">Cytoskeleton</location>
        <location evidence="2">Spindle</location>
    </subcellularLocation>
    <subcellularLocation>
        <location evidence="1">Nucleus</location>
    </subcellularLocation>
</comment>
<feature type="compositionally biased region" description="Basic and acidic residues" evidence="18">
    <location>
        <begin position="360"/>
        <end position="369"/>
    </location>
</feature>
<comment type="caution">
    <text evidence="19">The sequence shown here is derived from an EMBL/GenBank/DDBJ whole genome shotgun (WGS) entry which is preliminary data.</text>
</comment>
<evidence type="ECO:0000256" key="8">
    <source>
        <dbReference type="ARBA" id="ARBA00022618"/>
    </source>
</evidence>
<dbReference type="AlphaFoldDB" id="A0A9P0VZY5"/>
<evidence type="ECO:0000256" key="18">
    <source>
        <dbReference type="SAM" id="MobiDB-lite"/>
    </source>
</evidence>
<dbReference type="PANTHER" id="PTHR28200">
    <property type="entry name" value="DASH COMPLEX SUBUNIT ASK1"/>
    <property type="match status" value="1"/>
</dbReference>
<evidence type="ECO:0000256" key="17">
    <source>
        <dbReference type="ARBA" id="ARBA00029735"/>
    </source>
</evidence>
<feature type="region of interest" description="Disordered" evidence="18">
    <location>
        <begin position="307"/>
        <end position="401"/>
    </location>
</feature>
<keyword evidence="11" id="KW-0159">Chromosome partition</keyword>
<gene>
    <name evidence="19" type="ORF">CLIB1423_16S02256</name>
</gene>
<evidence type="ECO:0000256" key="15">
    <source>
        <dbReference type="ARBA" id="ARBA00023306"/>
    </source>
</evidence>
<feature type="compositionally biased region" description="Polar residues" evidence="18">
    <location>
        <begin position="165"/>
        <end position="192"/>
    </location>
</feature>
<evidence type="ECO:0000256" key="4">
    <source>
        <dbReference type="ARBA" id="ARBA00010731"/>
    </source>
</evidence>
<keyword evidence="7" id="KW-0963">Cytoplasm</keyword>
<sequence length="487" mass="53923">MKRYSIVSSSTRRKSTATAGSSKNEENILKDEPATLELERLEQEITLSLQEIDKNLSKSNAIINDKIFPVLKNYGRSSSQVWQNVNFWKYFMEQSANVELHGYEEPANRSTDTNTLHNAKSGGDLLDDVQLQTNSGQADESAGKVGEAESNDNEGSKFKRPFNKAFQNVEDTPTWSTEQPQPKTRIQSSTPQYKRVAATGKSGFSNPGRFDSSDSLKLQPPTTITNIFDSPPKITHTIRKSLDNYHKVSISPRKRTPVRERESEYENRRSSLIQNLIDSSPTLPEPPVLLSEFGAGKDVEVLSPVRLDESESKRASLQRFPSTPKYRSSNPGSRGESPRKSVSPAKARSIPIPGPSSSEELPRSPELKSNRSQKSKKPKAGNDDEDNVFLDTTTKADGDNNSATSTVYHSIMKQASRENSHNHSATFSLFQEVHENSSLTKKGDAEGSATVANDIFGDIIPRQEDVTGGSTGELGSFLTERFNNFTK</sequence>
<evidence type="ECO:0000256" key="5">
    <source>
        <dbReference type="ARBA" id="ARBA00014520"/>
    </source>
</evidence>
<evidence type="ECO:0000256" key="9">
    <source>
        <dbReference type="ARBA" id="ARBA00022701"/>
    </source>
</evidence>
<keyword evidence="14" id="KW-0539">Nucleus</keyword>